<organism evidence="3 4">
    <name type="scientific">Lentzea indica</name>
    <dbReference type="NCBI Taxonomy" id="2604800"/>
    <lineage>
        <taxon>Bacteria</taxon>
        <taxon>Bacillati</taxon>
        <taxon>Actinomycetota</taxon>
        <taxon>Actinomycetes</taxon>
        <taxon>Pseudonocardiales</taxon>
        <taxon>Pseudonocardiaceae</taxon>
        <taxon>Lentzea</taxon>
    </lineage>
</organism>
<gene>
    <name evidence="3" type="ORF">FXN61_12215</name>
</gene>
<comment type="caution">
    <text evidence="3">The sequence shown here is derived from an EMBL/GenBank/DDBJ whole genome shotgun (WGS) entry which is preliminary data.</text>
</comment>
<dbReference type="Proteomes" id="UP001515943">
    <property type="component" value="Unassembled WGS sequence"/>
</dbReference>
<evidence type="ECO:0000313" key="3">
    <source>
        <dbReference type="EMBL" id="NKE57559.1"/>
    </source>
</evidence>
<dbReference type="Pfam" id="PF13699">
    <property type="entry name" value="eCIS_core"/>
    <property type="match status" value="1"/>
</dbReference>
<accession>A0ABX1FFN0</accession>
<feature type="domain" description="eCIS core" evidence="2">
    <location>
        <begin position="86"/>
        <end position="161"/>
    </location>
</feature>
<feature type="region of interest" description="Disordered" evidence="1">
    <location>
        <begin position="200"/>
        <end position="222"/>
    </location>
</feature>
<reference evidence="3 4" key="1">
    <citation type="submission" date="2019-08" db="EMBL/GenBank/DDBJ databases">
        <title>Lentzea from Indian Himalayas.</title>
        <authorList>
            <person name="Mandal S."/>
            <person name="Mallick Gupta A."/>
            <person name="Maiti P.K."/>
            <person name="Sarkar J."/>
            <person name="Mandal S."/>
        </authorList>
    </citation>
    <scope>NUCLEOTIDE SEQUENCE [LARGE SCALE GENOMIC DNA]</scope>
    <source>
        <strain evidence="3 4">PSKA42</strain>
    </source>
</reference>
<dbReference type="RefSeq" id="WP_167973402.1">
    <property type="nucleotide sequence ID" value="NZ_VSRL01000034.1"/>
</dbReference>
<proteinExistence type="predicted"/>
<dbReference type="InterPro" id="IPR025295">
    <property type="entry name" value="eCIS_core_dom"/>
</dbReference>
<protein>
    <submittedName>
        <fullName evidence="3">DUF4157 domain-containing protein</fullName>
    </submittedName>
</protein>
<name>A0ABX1FFN0_9PSEU</name>
<evidence type="ECO:0000259" key="2">
    <source>
        <dbReference type="Pfam" id="PF13699"/>
    </source>
</evidence>
<evidence type="ECO:0000313" key="4">
    <source>
        <dbReference type="Proteomes" id="UP001515943"/>
    </source>
</evidence>
<evidence type="ECO:0000256" key="1">
    <source>
        <dbReference type="SAM" id="MobiDB-lite"/>
    </source>
</evidence>
<sequence length="273" mass="29134">MPDPHRTLGEQLAEQVRLLTRRRTASPGWTAAAQTVSGRAAELAKSARIGRERVEVEVPDAVEPLTPTVEPVWPVRQGDPDSSHELPGDVTERLRAVVGPDMPPLRVRADAAADAVARAHGADAVTMGDEVFFHDGRLAPSEPEGFALLAHEAWHVRQNSTAASWDRATAGGKAAEEQRAHAHEWAALDGGRPRVAPDFPDRGTVPGRVPQSVSHTGSPPQALATAATPMTAATDRTIEPTAAPAAFPDVAELSDTIYRDLLRRIKSDVERGG</sequence>
<keyword evidence="4" id="KW-1185">Reference proteome</keyword>
<dbReference type="EMBL" id="VSRL01000034">
    <property type="protein sequence ID" value="NKE57559.1"/>
    <property type="molecule type" value="Genomic_DNA"/>
</dbReference>